<dbReference type="Proteomes" id="UP000199651">
    <property type="component" value="Unassembled WGS sequence"/>
</dbReference>
<reference evidence="6" key="1">
    <citation type="submission" date="2016-10" db="EMBL/GenBank/DDBJ databases">
        <authorList>
            <person name="Varghese N."/>
            <person name="Submissions S."/>
        </authorList>
    </citation>
    <scope>NUCLEOTIDE SEQUENCE [LARGE SCALE GENOMIC DNA]</scope>
    <source>
        <strain evidence="6">IBRC-M 10655</strain>
    </source>
</reference>
<dbReference type="Pfam" id="PF00563">
    <property type="entry name" value="EAL"/>
    <property type="match status" value="1"/>
</dbReference>
<dbReference type="InterPro" id="IPR000014">
    <property type="entry name" value="PAS"/>
</dbReference>
<proteinExistence type="predicted"/>
<gene>
    <name evidence="5" type="ORF">SAMN05192558_106222</name>
</gene>
<dbReference type="InterPro" id="IPR052155">
    <property type="entry name" value="Biofilm_reg_signaling"/>
</dbReference>
<dbReference type="EMBL" id="FNJB01000006">
    <property type="protein sequence ID" value="SDP07160.1"/>
    <property type="molecule type" value="Genomic_DNA"/>
</dbReference>
<feature type="domain" description="PAC" evidence="2">
    <location>
        <begin position="216"/>
        <end position="268"/>
    </location>
</feature>
<dbReference type="InterPro" id="IPR001633">
    <property type="entry name" value="EAL_dom"/>
</dbReference>
<evidence type="ECO:0000313" key="5">
    <source>
        <dbReference type="EMBL" id="SDP07160.1"/>
    </source>
</evidence>
<dbReference type="InterPro" id="IPR013656">
    <property type="entry name" value="PAS_4"/>
</dbReference>
<dbReference type="InterPro" id="IPR035919">
    <property type="entry name" value="EAL_sf"/>
</dbReference>
<dbReference type="PANTHER" id="PTHR44757">
    <property type="entry name" value="DIGUANYLATE CYCLASE DGCP"/>
    <property type="match status" value="1"/>
</dbReference>
<dbReference type="SUPFAM" id="SSF55073">
    <property type="entry name" value="Nucleotide cyclase"/>
    <property type="match status" value="1"/>
</dbReference>
<dbReference type="InterPro" id="IPR000700">
    <property type="entry name" value="PAS-assoc_C"/>
</dbReference>
<dbReference type="Gene3D" id="3.30.450.20">
    <property type="entry name" value="PAS domain"/>
    <property type="match status" value="1"/>
</dbReference>
<dbReference type="InterPro" id="IPR043128">
    <property type="entry name" value="Rev_trsase/Diguanyl_cyclase"/>
</dbReference>
<dbReference type="SMART" id="SM00052">
    <property type="entry name" value="EAL"/>
    <property type="match status" value="1"/>
</dbReference>
<dbReference type="SUPFAM" id="SSF141868">
    <property type="entry name" value="EAL domain-like"/>
    <property type="match status" value="1"/>
</dbReference>
<dbReference type="InterPro" id="IPR029787">
    <property type="entry name" value="Nucleotide_cyclase"/>
</dbReference>
<dbReference type="Gene3D" id="3.30.70.270">
    <property type="match status" value="1"/>
</dbReference>
<dbReference type="SMART" id="SM00091">
    <property type="entry name" value="PAS"/>
    <property type="match status" value="1"/>
</dbReference>
<dbReference type="Pfam" id="PF08448">
    <property type="entry name" value="PAS_4"/>
    <property type="match status" value="1"/>
</dbReference>
<dbReference type="Gene3D" id="3.20.20.450">
    <property type="entry name" value="EAL domain"/>
    <property type="match status" value="1"/>
</dbReference>
<dbReference type="PROSITE" id="PS50112">
    <property type="entry name" value="PAS"/>
    <property type="match status" value="1"/>
</dbReference>
<dbReference type="STRING" id="504798.SAMN05421871_106230"/>
<evidence type="ECO:0000259" key="3">
    <source>
        <dbReference type="PROSITE" id="PS50883"/>
    </source>
</evidence>
<dbReference type="Pfam" id="PF00990">
    <property type="entry name" value="GGDEF"/>
    <property type="match status" value="1"/>
</dbReference>
<keyword evidence="6" id="KW-1185">Reference proteome</keyword>
<dbReference type="SMART" id="SM00086">
    <property type="entry name" value="PAC"/>
    <property type="match status" value="1"/>
</dbReference>
<dbReference type="PANTHER" id="PTHR44757:SF2">
    <property type="entry name" value="BIOFILM ARCHITECTURE MAINTENANCE PROTEIN MBAA"/>
    <property type="match status" value="1"/>
</dbReference>
<evidence type="ECO:0000259" key="4">
    <source>
        <dbReference type="PROSITE" id="PS50887"/>
    </source>
</evidence>
<feature type="domain" description="PAS" evidence="1">
    <location>
        <begin position="142"/>
        <end position="212"/>
    </location>
</feature>
<dbReference type="SUPFAM" id="SSF55785">
    <property type="entry name" value="PYP-like sensor domain (PAS domain)"/>
    <property type="match status" value="1"/>
</dbReference>
<dbReference type="NCBIfam" id="TIGR00229">
    <property type="entry name" value="sensory_box"/>
    <property type="match status" value="1"/>
</dbReference>
<dbReference type="PROSITE" id="PS50887">
    <property type="entry name" value="GGDEF"/>
    <property type="match status" value="1"/>
</dbReference>
<sequence length="698" mass="76331">MDCAPGERDAFAELWATALTATGYVALTSGEFVVQVGRYAQSLVAALGSDSFDPAPVARVGASLVELGLTSPETLAGSVQLIGERLPRLVGEDRAHLLPALLSAFAGGFTTAMRQRIFRDQEEIRQAVMDARRGAETALLASEARFKAMFTQTAVGIAITDSNGTLVEVNSACARMFDYPVEKMPGMHVDDLRYPDEPSAMRRPLKELLTGRRDSYRMERMLRKSDGSPLWTDLSVTLVRDEAGAPQFVVGMLEDITERHLLEQRLRHQANHDPLTGLGNRALFTERLNAAFAKGGDHRVGICYLDLDGFKVINDSLGHDIGDELLAAVAIRLEGLVSGPDRLVARMGGDEFVVLMEHCESIDEVIALAERILAAFAVPVRIGGHRLSVSASIGLVERPVAGTTPAETMRDADVTLYWAKADGKNRWAGYNYERNAREVARFTLAARMPAAVESEEFYVDYQPIVRLADGKLVGVEALVRWSHPEFGRLGPDQFIGLAEETGLIVPLGRWVLREATRQARRWRDIYGDQAPWVSVNVAARQTVEPTLVDDIATILRAAELPPSSIQLELTESAIMATTGVPLEALRALSDMGVRIAIDDFGTGYSNLAYLRHLPVHSIKLAGRFMEGLRAAPDADEADARIVSTLVELAHALGHDVVAEGVEDPEQAERLRLIGCDTAQGWLFAKPGPPEEIERWLES</sequence>
<dbReference type="AlphaFoldDB" id="A0A1H0PQS8"/>
<evidence type="ECO:0000259" key="2">
    <source>
        <dbReference type="PROSITE" id="PS50113"/>
    </source>
</evidence>
<accession>A0A1H0PQS8</accession>
<dbReference type="CDD" id="cd01948">
    <property type="entry name" value="EAL"/>
    <property type="match status" value="1"/>
</dbReference>
<dbReference type="CDD" id="cd00130">
    <property type="entry name" value="PAS"/>
    <property type="match status" value="1"/>
</dbReference>
<dbReference type="InterPro" id="IPR035965">
    <property type="entry name" value="PAS-like_dom_sf"/>
</dbReference>
<dbReference type="SMART" id="SM00267">
    <property type="entry name" value="GGDEF"/>
    <property type="match status" value="1"/>
</dbReference>
<feature type="domain" description="EAL" evidence="3">
    <location>
        <begin position="441"/>
        <end position="698"/>
    </location>
</feature>
<dbReference type="NCBIfam" id="TIGR00254">
    <property type="entry name" value="GGDEF"/>
    <property type="match status" value="1"/>
</dbReference>
<feature type="domain" description="GGDEF" evidence="4">
    <location>
        <begin position="298"/>
        <end position="432"/>
    </location>
</feature>
<protein>
    <submittedName>
        <fullName evidence="5">PAS domain S-box-containing protein/diguanylate cyclase (GGDEF) domain-containing protein</fullName>
    </submittedName>
</protein>
<dbReference type="RefSeq" id="WP_176926775.1">
    <property type="nucleotide sequence ID" value="NZ_FNDV01000006.1"/>
</dbReference>
<dbReference type="InterPro" id="IPR000160">
    <property type="entry name" value="GGDEF_dom"/>
</dbReference>
<evidence type="ECO:0000259" key="1">
    <source>
        <dbReference type="PROSITE" id="PS50112"/>
    </source>
</evidence>
<evidence type="ECO:0000313" key="6">
    <source>
        <dbReference type="Proteomes" id="UP000199651"/>
    </source>
</evidence>
<organism evidence="5 6">
    <name type="scientific">Actinokineospora alba</name>
    <dbReference type="NCBI Taxonomy" id="504798"/>
    <lineage>
        <taxon>Bacteria</taxon>
        <taxon>Bacillati</taxon>
        <taxon>Actinomycetota</taxon>
        <taxon>Actinomycetes</taxon>
        <taxon>Pseudonocardiales</taxon>
        <taxon>Pseudonocardiaceae</taxon>
        <taxon>Actinokineospora</taxon>
    </lineage>
</organism>
<name>A0A1H0PQS8_9PSEU</name>
<dbReference type="PROSITE" id="PS50113">
    <property type="entry name" value="PAC"/>
    <property type="match status" value="1"/>
</dbReference>
<dbReference type="PROSITE" id="PS50883">
    <property type="entry name" value="EAL"/>
    <property type="match status" value="1"/>
</dbReference>
<dbReference type="InterPro" id="IPR001610">
    <property type="entry name" value="PAC"/>
</dbReference>
<dbReference type="CDD" id="cd01949">
    <property type="entry name" value="GGDEF"/>
    <property type="match status" value="1"/>
</dbReference>